<name>A0A139A113_GONPJ</name>
<feature type="compositionally biased region" description="Polar residues" evidence="1">
    <location>
        <begin position="326"/>
        <end position="335"/>
    </location>
</feature>
<accession>A0A139A113</accession>
<evidence type="ECO:0000313" key="2">
    <source>
        <dbReference type="EMBL" id="KXS10043.1"/>
    </source>
</evidence>
<proteinExistence type="predicted"/>
<evidence type="ECO:0000313" key="3">
    <source>
        <dbReference type="Proteomes" id="UP000070544"/>
    </source>
</evidence>
<dbReference type="AlphaFoldDB" id="A0A139A113"/>
<sequence>MQRRTKPSALSPNRPSNVEILSVLEESFVELGVFPPDDSNRVLKRPPNRRGPTDDTASVRDTVFSYAETLRTIKHLFTLRDYNSIFNDPLHPEKLAVYSAEYVAGRALAYADLFSSEESVRNVLGRAKEDTVVVTCLGGGCGSEMVGLTACLMRNAFLSTSQSISTSAEFSAVSESQSSHQGTSKTGLIVHVVDFGDYANILDTLEHSMRSSWGLSRHQIGYSFHKADILDLFRPRMSDSQSQSITTASIITLLFTLNELFRSSKKDTVGLVEGLVHKMRPGALLLCADSSGSFSELEISTTSNKSGGEITASAKQSRKQAHTLGNARTSQTRTATPKDPESSGENPEASGGRVVPVYRLLDLLATPSRSNPRPHFELVYSTDARWFRVEDGVNATERGGKSFRGAYPVKVENMRYWCRILRKV</sequence>
<protein>
    <submittedName>
        <fullName evidence="2">Uncharacterized protein</fullName>
    </submittedName>
</protein>
<dbReference type="InterPro" id="IPR021463">
    <property type="entry name" value="Methyltransf_34"/>
</dbReference>
<dbReference type="STRING" id="1344416.A0A139A113"/>
<dbReference type="EMBL" id="KQ965839">
    <property type="protein sequence ID" value="KXS10043.1"/>
    <property type="molecule type" value="Genomic_DNA"/>
</dbReference>
<feature type="non-terminal residue" evidence="2">
    <location>
        <position position="1"/>
    </location>
</feature>
<keyword evidence="3" id="KW-1185">Reference proteome</keyword>
<organism evidence="2 3">
    <name type="scientific">Gonapodya prolifera (strain JEL478)</name>
    <name type="common">Monoblepharis prolifera</name>
    <dbReference type="NCBI Taxonomy" id="1344416"/>
    <lineage>
        <taxon>Eukaryota</taxon>
        <taxon>Fungi</taxon>
        <taxon>Fungi incertae sedis</taxon>
        <taxon>Chytridiomycota</taxon>
        <taxon>Chytridiomycota incertae sedis</taxon>
        <taxon>Monoblepharidomycetes</taxon>
        <taxon>Monoblepharidales</taxon>
        <taxon>Gonapodyaceae</taxon>
        <taxon>Gonapodya</taxon>
    </lineage>
</organism>
<dbReference type="Pfam" id="PF11312">
    <property type="entry name" value="Methyltransf_34"/>
    <property type="match status" value="1"/>
</dbReference>
<dbReference type="OrthoDB" id="6419443at2759"/>
<feature type="region of interest" description="Disordered" evidence="1">
    <location>
        <begin position="298"/>
        <end position="351"/>
    </location>
</feature>
<gene>
    <name evidence="2" type="ORF">M427DRAFT_63095</name>
</gene>
<evidence type="ECO:0000256" key="1">
    <source>
        <dbReference type="SAM" id="MobiDB-lite"/>
    </source>
</evidence>
<dbReference type="Proteomes" id="UP000070544">
    <property type="component" value="Unassembled WGS sequence"/>
</dbReference>
<reference evidence="2 3" key="1">
    <citation type="journal article" date="2015" name="Genome Biol. Evol.">
        <title>Phylogenomic analyses indicate that early fungi evolved digesting cell walls of algal ancestors of land plants.</title>
        <authorList>
            <person name="Chang Y."/>
            <person name="Wang S."/>
            <person name="Sekimoto S."/>
            <person name="Aerts A.L."/>
            <person name="Choi C."/>
            <person name="Clum A."/>
            <person name="LaButti K.M."/>
            <person name="Lindquist E.A."/>
            <person name="Yee Ngan C."/>
            <person name="Ohm R.A."/>
            <person name="Salamov A.A."/>
            <person name="Grigoriev I.V."/>
            <person name="Spatafora J.W."/>
            <person name="Berbee M.L."/>
        </authorList>
    </citation>
    <scope>NUCLEOTIDE SEQUENCE [LARGE SCALE GENOMIC DNA]</scope>
    <source>
        <strain evidence="2 3">JEL478</strain>
    </source>
</reference>